<organism evidence="2 3">
    <name type="scientific">Winogradskyella immobilis</name>
    <dbReference type="NCBI Taxonomy" id="2816852"/>
    <lineage>
        <taxon>Bacteria</taxon>
        <taxon>Pseudomonadati</taxon>
        <taxon>Bacteroidota</taxon>
        <taxon>Flavobacteriia</taxon>
        <taxon>Flavobacteriales</taxon>
        <taxon>Flavobacteriaceae</taxon>
        <taxon>Winogradskyella</taxon>
    </lineage>
</organism>
<proteinExistence type="predicted"/>
<dbReference type="EMBL" id="JAFMPT010000002">
    <property type="protein sequence ID" value="MCC1483334.1"/>
    <property type="molecule type" value="Genomic_DNA"/>
</dbReference>
<evidence type="ECO:0000313" key="2">
    <source>
        <dbReference type="EMBL" id="MCC1483334.1"/>
    </source>
</evidence>
<reference evidence="2" key="1">
    <citation type="submission" date="2021-03" db="EMBL/GenBank/DDBJ databases">
        <authorList>
            <person name="Ping X."/>
        </authorList>
    </citation>
    <scope>NUCLEOTIDE SEQUENCE</scope>
    <source>
        <strain evidence="2">E313</strain>
    </source>
</reference>
<sequence>MEQNKTGKPALPAGRYFKYAIGEIILVVIGILIALSINNWNESRTQNVVKQELIASLIEDFEYNKDALKVSRNYADSLFTNMNTFQELIQSGTPLVSVDSLRQLAHSHFRGAIYDPNLTAYEEAKSTGNFSLLNNKTLSELFTVFIRNFENYEDLNDEGRYSYFNGSSWELRKTINLSLISADQSTIDSPLTQTLSYQDYKTMVSTSLAKAALQNSSTLYSNIIRVYGNMDNATTKILELLYEMKEE</sequence>
<dbReference type="Pfam" id="PF19578">
    <property type="entry name" value="DUF6090"/>
    <property type="match status" value="1"/>
</dbReference>
<protein>
    <submittedName>
        <fullName evidence="2">Uncharacterized protein</fullName>
    </submittedName>
</protein>
<keyword evidence="3" id="KW-1185">Reference proteome</keyword>
<keyword evidence="1" id="KW-1133">Transmembrane helix</keyword>
<keyword evidence="1" id="KW-0812">Transmembrane</keyword>
<dbReference type="Proteomes" id="UP000778797">
    <property type="component" value="Unassembled WGS sequence"/>
</dbReference>
<accession>A0ABS8EJG6</accession>
<gene>
    <name evidence="2" type="ORF">J1C55_01915</name>
</gene>
<name>A0ABS8EJG6_9FLAO</name>
<feature type="transmembrane region" description="Helical" evidence="1">
    <location>
        <begin position="16"/>
        <end position="37"/>
    </location>
</feature>
<evidence type="ECO:0000256" key="1">
    <source>
        <dbReference type="SAM" id="Phobius"/>
    </source>
</evidence>
<comment type="caution">
    <text evidence="2">The sequence shown here is derived from an EMBL/GenBank/DDBJ whole genome shotgun (WGS) entry which is preliminary data.</text>
</comment>
<reference evidence="2" key="2">
    <citation type="submission" date="2021-10" db="EMBL/GenBank/DDBJ databases">
        <title>Genome of Winogradskyella sp. E313.</title>
        <authorList>
            <person name="Zhou Y."/>
        </authorList>
    </citation>
    <scope>NUCLEOTIDE SEQUENCE</scope>
    <source>
        <strain evidence="2">E313</strain>
    </source>
</reference>
<evidence type="ECO:0000313" key="3">
    <source>
        <dbReference type="Proteomes" id="UP000778797"/>
    </source>
</evidence>
<keyword evidence="1" id="KW-0472">Membrane</keyword>
<dbReference type="RefSeq" id="WP_227475785.1">
    <property type="nucleotide sequence ID" value="NZ_JAFMPT010000002.1"/>
</dbReference>
<dbReference type="InterPro" id="IPR045749">
    <property type="entry name" value="DUF6090"/>
</dbReference>